<dbReference type="InterPro" id="IPR001932">
    <property type="entry name" value="PPM-type_phosphatase-like_dom"/>
</dbReference>
<evidence type="ECO:0000313" key="5">
    <source>
        <dbReference type="Proteomes" id="UP000596337"/>
    </source>
</evidence>
<name>A0AA92LVX5_9VIBR</name>
<proteinExistence type="predicted"/>
<dbReference type="Pfam" id="PF07228">
    <property type="entry name" value="SpoIIE"/>
    <property type="match status" value="1"/>
</dbReference>
<dbReference type="Proteomes" id="UP000596337">
    <property type="component" value="Chromosome 2"/>
</dbReference>
<keyword evidence="1" id="KW-0378">Hydrolase</keyword>
<dbReference type="GO" id="GO:0016791">
    <property type="term" value="F:phosphatase activity"/>
    <property type="evidence" value="ECO:0007669"/>
    <property type="project" value="TreeGrafter"/>
</dbReference>
<dbReference type="SMART" id="SM00448">
    <property type="entry name" value="REC"/>
    <property type="match status" value="1"/>
</dbReference>
<dbReference type="CDD" id="cd17574">
    <property type="entry name" value="REC_OmpR"/>
    <property type="match status" value="1"/>
</dbReference>
<dbReference type="SUPFAM" id="SSF52172">
    <property type="entry name" value="CheY-like"/>
    <property type="match status" value="1"/>
</dbReference>
<evidence type="ECO:0000256" key="2">
    <source>
        <dbReference type="PROSITE-ProRule" id="PRU00169"/>
    </source>
</evidence>
<dbReference type="PANTHER" id="PTHR43156">
    <property type="entry name" value="STAGE II SPORULATION PROTEIN E-RELATED"/>
    <property type="match status" value="1"/>
</dbReference>
<dbReference type="GO" id="GO:0000160">
    <property type="term" value="P:phosphorelay signal transduction system"/>
    <property type="evidence" value="ECO:0007669"/>
    <property type="project" value="InterPro"/>
</dbReference>
<dbReference type="Gene3D" id="3.40.50.2300">
    <property type="match status" value="1"/>
</dbReference>
<dbReference type="AlphaFoldDB" id="A0AA92LVX5"/>
<feature type="modified residue" description="4-aspartylphosphate" evidence="2">
    <location>
        <position position="53"/>
    </location>
</feature>
<dbReference type="EMBL" id="CP069197">
    <property type="protein sequence ID" value="QRG84701.1"/>
    <property type="molecule type" value="Genomic_DNA"/>
</dbReference>
<dbReference type="Pfam" id="PF00072">
    <property type="entry name" value="Response_reg"/>
    <property type="match status" value="1"/>
</dbReference>
<organism evidence="4 5">
    <name type="scientific">Vibrio diabolicus</name>
    <dbReference type="NCBI Taxonomy" id="50719"/>
    <lineage>
        <taxon>Bacteria</taxon>
        <taxon>Pseudomonadati</taxon>
        <taxon>Pseudomonadota</taxon>
        <taxon>Gammaproteobacteria</taxon>
        <taxon>Vibrionales</taxon>
        <taxon>Vibrionaceae</taxon>
        <taxon>Vibrio</taxon>
        <taxon>Vibrio diabolicus subgroup</taxon>
    </lineage>
</organism>
<dbReference type="SUPFAM" id="SSF81606">
    <property type="entry name" value="PP2C-like"/>
    <property type="match status" value="1"/>
</dbReference>
<protein>
    <submittedName>
        <fullName evidence="4">SpoIIE family protein phosphatase</fullName>
    </submittedName>
</protein>
<dbReference type="InterPro" id="IPR036457">
    <property type="entry name" value="PPM-type-like_dom_sf"/>
</dbReference>
<gene>
    <name evidence="4" type="ORF">JOS67_21335</name>
</gene>
<dbReference type="PROSITE" id="PS50110">
    <property type="entry name" value="RESPONSE_REGULATORY"/>
    <property type="match status" value="1"/>
</dbReference>
<dbReference type="Gene3D" id="3.60.40.10">
    <property type="entry name" value="PPM-type phosphatase domain"/>
    <property type="match status" value="1"/>
</dbReference>
<dbReference type="SMART" id="SM00331">
    <property type="entry name" value="PP2C_SIG"/>
    <property type="match status" value="1"/>
</dbReference>
<dbReference type="InterPro" id="IPR001789">
    <property type="entry name" value="Sig_transdc_resp-reg_receiver"/>
</dbReference>
<reference evidence="4 5" key="1">
    <citation type="submission" date="2021-01" db="EMBL/GenBank/DDBJ databases">
        <title>Characterization of a novel blaVMB-2- harboring plasmid in Vibrio diabolicus.</title>
        <authorList>
            <person name="Liu M."/>
        </authorList>
    </citation>
    <scope>NUCLEOTIDE SEQUENCE [LARGE SCALE GENOMIC DNA]</scope>
    <source>
        <strain evidence="4 5">SLV18</strain>
    </source>
</reference>
<sequence>MKSILLVDDSKTVLLYISSALEKQGYEVIAVEDGQSALEVLTYRKDIQFVLSDLMMPGINGIELCRQLKSQVSERYIFFVLLSSRNDQSSIVKGIDAGADDFVDKKTSVEELQARIRAGFRTLELHNKLVERNKELDAAYRMIHQDLQSASHLMEQLLPAESSIQNMQFSYAYKPCSQIGGDMLGYFELDEQHVAFYVFDVSGHGVSSALMAFSIQQTLSQNLGPDSITMELRDGDYCISEPAAVIDRLNRRYQQTRNSQLYFTMVYAILNTESGQLRYCTAGHPKFLVWRASTETTELAGEDNFMIGALQPMEYVGNQIILSEGDVVWLYSDGLIEARRGEEMFSVQRLASSIKAVCSSQLEVEVQARCVFEQVQSWQNKDEFYDDASLLQVRWRG</sequence>
<dbReference type="InterPro" id="IPR052016">
    <property type="entry name" value="Bact_Sigma-Reg"/>
</dbReference>
<accession>A0AA92LVX5</accession>
<feature type="domain" description="Response regulatory" evidence="3">
    <location>
        <begin position="3"/>
        <end position="120"/>
    </location>
</feature>
<evidence type="ECO:0000259" key="3">
    <source>
        <dbReference type="PROSITE" id="PS50110"/>
    </source>
</evidence>
<evidence type="ECO:0000313" key="4">
    <source>
        <dbReference type="EMBL" id="QRG84701.1"/>
    </source>
</evidence>
<keyword evidence="2" id="KW-0597">Phosphoprotein</keyword>
<dbReference type="RefSeq" id="WP_203347384.1">
    <property type="nucleotide sequence ID" value="NZ_CANMIY010000011.1"/>
</dbReference>
<dbReference type="InterPro" id="IPR011006">
    <property type="entry name" value="CheY-like_superfamily"/>
</dbReference>
<evidence type="ECO:0000256" key="1">
    <source>
        <dbReference type="ARBA" id="ARBA00022801"/>
    </source>
</evidence>
<dbReference type="PANTHER" id="PTHR43156:SF2">
    <property type="entry name" value="STAGE II SPORULATION PROTEIN E"/>
    <property type="match status" value="1"/>
</dbReference>